<dbReference type="PANTHER" id="PTHR30349">
    <property type="entry name" value="PHAGE INTEGRASE-RELATED"/>
    <property type="match status" value="1"/>
</dbReference>
<dbReference type="InterPro" id="IPR011010">
    <property type="entry name" value="DNA_brk_join_enz"/>
</dbReference>
<reference evidence="7" key="1">
    <citation type="submission" date="2018-05" db="EMBL/GenBank/DDBJ databases">
        <authorList>
            <person name="Deangelis K."/>
            <person name="Huntemann M."/>
            <person name="Clum A."/>
            <person name="Pillay M."/>
            <person name="Palaniappan K."/>
            <person name="Varghese N."/>
            <person name="Mikhailova N."/>
            <person name="Stamatis D."/>
            <person name="Reddy T."/>
            <person name="Daum C."/>
            <person name="Shapiro N."/>
            <person name="Ivanova N."/>
            <person name="Kyrpides N."/>
            <person name="Woyke T."/>
        </authorList>
    </citation>
    <scope>NUCLEOTIDE SEQUENCE [LARGE SCALE GENOMIC DNA]</scope>
    <source>
        <strain evidence="7">GAS496</strain>
    </source>
</reference>
<keyword evidence="7" id="KW-1185">Reference proteome</keyword>
<dbReference type="SUPFAM" id="SSF56349">
    <property type="entry name" value="DNA breaking-rejoining enzymes"/>
    <property type="match status" value="1"/>
</dbReference>
<keyword evidence="3" id="KW-0233">DNA recombination</keyword>
<comment type="caution">
    <text evidence="6">The sequence shown here is derived from an EMBL/GenBank/DDBJ whole genome shotgun (WGS) entry which is preliminary data.</text>
</comment>
<dbReference type="GO" id="GO:0006310">
    <property type="term" value="P:DNA recombination"/>
    <property type="evidence" value="ECO:0007669"/>
    <property type="project" value="UniProtKB-KW"/>
</dbReference>
<feature type="region of interest" description="Disordered" evidence="4">
    <location>
        <begin position="351"/>
        <end position="379"/>
    </location>
</feature>
<dbReference type="OrthoDB" id="9803188at2"/>
<dbReference type="InterPro" id="IPR010998">
    <property type="entry name" value="Integrase_recombinase_N"/>
</dbReference>
<dbReference type="InterPro" id="IPR050090">
    <property type="entry name" value="Tyrosine_recombinase_XerCD"/>
</dbReference>
<feature type="domain" description="Tyr recombinase" evidence="5">
    <location>
        <begin position="171"/>
        <end position="369"/>
    </location>
</feature>
<gene>
    <name evidence="6" type="ORF">C8E89_114138</name>
</gene>
<evidence type="ECO:0000256" key="2">
    <source>
        <dbReference type="ARBA" id="ARBA00023125"/>
    </source>
</evidence>
<dbReference type="PROSITE" id="PS51898">
    <property type="entry name" value="TYR_RECOMBINASE"/>
    <property type="match status" value="1"/>
</dbReference>
<evidence type="ECO:0000313" key="7">
    <source>
        <dbReference type="Proteomes" id="UP000247781"/>
    </source>
</evidence>
<reference evidence="6 7" key="2">
    <citation type="submission" date="2018-06" db="EMBL/GenBank/DDBJ databases">
        <title>Sequencing of bacterial isolates from soil warming experiment in Harvard Forest, Massachusetts, USA.</title>
        <authorList>
            <person name="Deangelis K.PhD."/>
        </authorList>
    </citation>
    <scope>NUCLEOTIDE SEQUENCE [LARGE SCALE GENOMIC DNA]</scope>
    <source>
        <strain evidence="6 7">GAS496</strain>
    </source>
</reference>
<keyword evidence="2" id="KW-0238">DNA-binding</keyword>
<dbReference type="EMBL" id="QJJU01000014">
    <property type="protein sequence ID" value="PXX06365.1"/>
    <property type="molecule type" value="Genomic_DNA"/>
</dbReference>
<accession>A0A318HCR7</accession>
<evidence type="ECO:0000259" key="5">
    <source>
        <dbReference type="PROSITE" id="PS51898"/>
    </source>
</evidence>
<dbReference type="InterPro" id="IPR013762">
    <property type="entry name" value="Integrase-like_cat_sf"/>
</dbReference>
<dbReference type="Gene3D" id="1.10.150.130">
    <property type="match status" value="1"/>
</dbReference>
<name>A0A318HCR7_9MYCO</name>
<proteinExistence type="inferred from homology"/>
<evidence type="ECO:0000256" key="3">
    <source>
        <dbReference type="ARBA" id="ARBA00023172"/>
    </source>
</evidence>
<evidence type="ECO:0000256" key="1">
    <source>
        <dbReference type="ARBA" id="ARBA00008857"/>
    </source>
</evidence>
<evidence type="ECO:0000313" key="6">
    <source>
        <dbReference type="EMBL" id="PXX06365.1"/>
    </source>
</evidence>
<dbReference type="Pfam" id="PF00589">
    <property type="entry name" value="Phage_integrase"/>
    <property type="match status" value="1"/>
</dbReference>
<evidence type="ECO:0000256" key="4">
    <source>
        <dbReference type="SAM" id="MobiDB-lite"/>
    </source>
</evidence>
<comment type="similarity">
    <text evidence="1">Belongs to the 'phage' integrase family.</text>
</comment>
<dbReference type="Proteomes" id="UP000247781">
    <property type="component" value="Unassembled WGS sequence"/>
</dbReference>
<dbReference type="Gene3D" id="1.10.443.10">
    <property type="entry name" value="Intergrase catalytic core"/>
    <property type="match status" value="1"/>
</dbReference>
<sequence length="379" mass="42742">MVFRAERAISAATDQPAWVVIDEDYVLQPEANSYLAALRARDRSVNTERVYAGRIALYLSYCRRTGVDWRAPSIEALAGFLRSLVTEPLPPRGRHTTAARYRSKATANAVMTVVSELLRFGSAQGWVSPSVVNVLAEPKFLVHTPPGFTAGEEGQFRQISAKTIKFAVPHGGFQWLSDDQLERLICAEMRPRDRFLVALMVVTAMRIGEVLGLRREDMHLLARAQDLGCQVRGSHVHVRRRVNTNAALAKSRYPRTIPVTDEVVELYANYQHDRYQTGTEDSDMVFVNQFRPPVGRPMTYSNAKDLFDRLSDRLGYQVRPHMLRHTAANSWRRQGVPRDVLQELLGHVSSSSMEPYFHPTDGEKRQAVEKVAARRGGGQ</sequence>
<feature type="compositionally biased region" description="Basic and acidic residues" evidence="4">
    <location>
        <begin position="360"/>
        <end position="372"/>
    </location>
</feature>
<dbReference type="GO" id="GO:0015074">
    <property type="term" value="P:DNA integration"/>
    <property type="evidence" value="ECO:0007669"/>
    <property type="project" value="InterPro"/>
</dbReference>
<organism evidence="6 7">
    <name type="scientific">Mycolicibacterium moriokaense</name>
    <dbReference type="NCBI Taxonomy" id="39691"/>
    <lineage>
        <taxon>Bacteria</taxon>
        <taxon>Bacillati</taxon>
        <taxon>Actinomycetota</taxon>
        <taxon>Actinomycetes</taxon>
        <taxon>Mycobacteriales</taxon>
        <taxon>Mycobacteriaceae</taxon>
        <taxon>Mycolicibacterium</taxon>
    </lineage>
</organism>
<dbReference type="InterPro" id="IPR002104">
    <property type="entry name" value="Integrase_catalytic"/>
</dbReference>
<dbReference type="GO" id="GO:0003677">
    <property type="term" value="F:DNA binding"/>
    <property type="evidence" value="ECO:0007669"/>
    <property type="project" value="UniProtKB-KW"/>
</dbReference>
<dbReference type="AlphaFoldDB" id="A0A318HCR7"/>
<dbReference type="PANTHER" id="PTHR30349:SF41">
    <property type="entry name" value="INTEGRASE_RECOMBINASE PROTEIN MJ0367-RELATED"/>
    <property type="match status" value="1"/>
</dbReference>
<protein>
    <submittedName>
        <fullName evidence="6">Site-specific recombinase XerD</fullName>
    </submittedName>
</protein>